<dbReference type="OrthoDB" id="369870at2"/>
<proteinExistence type="predicted"/>
<reference evidence="2 3" key="1">
    <citation type="submission" date="2019-04" db="EMBL/GenBank/DDBJ databases">
        <authorList>
            <person name="Li Y."/>
            <person name="Wang J."/>
        </authorList>
    </citation>
    <scope>NUCLEOTIDE SEQUENCE [LARGE SCALE GENOMIC DNA]</scope>
    <source>
        <strain evidence="2 3">DSM 14668</strain>
    </source>
</reference>
<dbReference type="AlphaFoldDB" id="A0A4U1IUU7"/>
<keyword evidence="1" id="KW-0812">Transmembrane</keyword>
<organism evidence="2 3">
    <name type="scientific">Polyangium fumosum</name>
    <dbReference type="NCBI Taxonomy" id="889272"/>
    <lineage>
        <taxon>Bacteria</taxon>
        <taxon>Pseudomonadati</taxon>
        <taxon>Myxococcota</taxon>
        <taxon>Polyangia</taxon>
        <taxon>Polyangiales</taxon>
        <taxon>Polyangiaceae</taxon>
        <taxon>Polyangium</taxon>
    </lineage>
</organism>
<feature type="transmembrane region" description="Helical" evidence="1">
    <location>
        <begin position="156"/>
        <end position="172"/>
    </location>
</feature>
<name>A0A4U1IUU7_9BACT</name>
<feature type="transmembrane region" description="Helical" evidence="1">
    <location>
        <begin position="271"/>
        <end position="293"/>
    </location>
</feature>
<feature type="transmembrane region" description="Helical" evidence="1">
    <location>
        <begin position="213"/>
        <end position="235"/>
    </location>
</feature>
<gene>
    <name evidence="2" type="ORF">E8A74_42370</name>
</gene>
<feature type="transmembrane region" description="Helical" evidence="1">
    <location>
        <begin position="247"/>
        <end position="265"/>
    </location>
</feature>
<sequence length="309" mass="33039">MSNLSNQPSSCYGVGVAAGVIANLSLGASSLFWRALAPISPTTLLCYRILVSLITLIVMMCALGKLSGLRARLSRKTIGVHAAAALLVAANWGTFIWASIHGHVVESGLGYLIAPFVAIGVGIVVLKDSLSVVRRSALLLIVGAVLLLLRSGELSHWVYLVIGIGWGGYACLKKVTTLDAFTGLLVETTVLTIVLAVLLPTTSLSLGLPPASLAANITLLMSCGLVSLFPLWLFAHAARRLSLSTMGFFQFVLPSTQLIVALVFYRQPMSSNTLFCFFLIWFALLVIVIETFLSARRQQQLVRAIGGRP</sequence>
<protein>
    <submittedName>
        <fullName evidence="2">RarD protein</fullName>
    </submittedName>
</protein>
<accession>A0A4U1IUU7</accession>
<feature type="transmembrane region" description="Helical" evidence="1">
    <location>
        <begin position="184"/>
        <end position="207"/>
    </location>
</feature>
<feature type="transmembrane region" description="Helical" evidence="1">
    <location>
        <begin position="109"/>
        <end position="126"/>
    </location>
</feature>
<keyword evidence="3" id="KW-1185">Reference proteome</keyword>
<feature type="transmembrane region" description="Helical" evidence="1">
    <location>
        <begin position="78"/>
        <end position="97"/>
    </location>
</feature>
<dbReference type="InterPro" id="IPR037185">
    <property type="entry name" value="EmrE-like"/>
</dbReference>
<dbReference type="SUPFAM" id="SSF103481">
    <property type="entry name" value="Multidrug resistance efflux transporter EmrE"/>
    <property type="match status" value="2"/>
</dbReference>
<feature type="transmembrane region" description="Helical" evidence="1">
    <location>
        <begin position="133"/>
        <end position="150"/>
    </location>
</feature>
<feature type="transmembrane region" description="Helical" evidence="1">
    <location>
        <begin position="12"/>
        <end position="33"/>
    </location>
</feature>
<evidence type="ECO:0000313" key="2">
    <source>
        <dbReference type="EMBL" id="TKC98177.1"/>
    </source>
</evidence>
<dbReference type="Proteomes" id="UP000309215">
    <property type="component" value="Unassembled WGS sequence"/>
</dbReference>
<dbReference type="EMBL" id="SSMQ01000073">
    <property type="protein sequence ID" value="TKC98177.1"/>
    <property type="molecule type" value="Genomic_DNA"/>
</dbReference>
<evidence type="ECO:0000256" key="1">
    <source>
        <dbReference type="SAM" id="Phobius"/>
    </source>
</evidence>
<keyword evidence="1" id="KW-1133">Transmembrane helix</keyword>
<comment type="caution">
    <text evidence="2">The sequence shown here is derived from an EMBL/GenBank/DDBJ whole genome shotgun (WGS) entry which is preliminary data.</text>
</comment>
<keyword evidence="1" id="KW-0472">Membrane</keyword>
<dbReference type="RefSeq" id="WP_136934841.1">
    <property type="nucleotide sequence ID" value="NZ_SSMQ01000073.1"/>
</dbReference>
<evidence type="ECO:0000313" key="3">
    <source>
        <dbReference type="Proteomes" id="UP000309215"/>
    </source>
</evidence>
<feature type="transmembrane region" description="Helical" evidence="1">
    <location>
        <begin position="45"/>
        <end position="66"/>
    </location>
</feature>